<keyword evidence="2" id="KW-1185">Reference proteome</keyword>
<protein>
    <submittedName>
        <fullName evidence="1">Uncharacterized protein</fullName>
    </submittedName>
</protein>
<name>A0A091E640_FUKDA</name>
<proteinExistence type="predicted"/>
<sequence length="73" mass="7799">MSAVLWLIRLICKRDSGRKLKKAGAQPVWGVGAAVRFGGLGGCASLRACAAGAMLWVSSQMRERDVEKTAHLT</sequence>
<dbReference type="Proteomes" id="UP000028990">
    <property type="component" value="Unassembled WGS sequence"/>
</dbReference>
<evidence type="ECO:0000313" key="2">
    <source>
        <dbReference type="Proteomes" id="UP000028990"/>
    </source>
</evidence>
<accession>A0A091E640</accession>
<reference evidence="1 2" key="1">
    <citation type="submission" date="2013-11" db="EMBL/GenBank/DDBJ databases">
        <title>The Damaraland mole rat (Fukomys damarensis) genome and evolution of African mole rats.</title>
        <authorList>
            <person name="Gladyshev V.N."/>
            <person name="Fang X."/>
        </authorList>
    </citation>
    <scope>NUCLEOTIDE SEQUENCE [LARGE SCALE GENOMIC DNA]</scope>
    <source>
        <tissue evidence="1">Liver</tissue>
    </source>
</reference>
<dbReference type="EMBL" id="KN120636">
    <property type="protein sequence ID" value="KFO38070.1"/>
    <property type="molecule type" value="Genomic_DNA"/>
</dbReference>
<gene>
    <name evidence="1" type="ORF">H920_00465</name>
</gene>
<evidence type="ECO:0000313" key="1">
    <source>
        <dbReference type="EMBL" id="KFO38070.1"/>
    </source>
</evidence>
<dbReference type="AlphaFoldDB" id="A0A091E640"/>
<organism evidence="1 2">
    <name type="scientific">Fukomys damarensis</name>
    <name type="common">Damaraland mole rat</name>
    <name type="synonym">Cryptomys damarensis</name>
    <dbReference type="NCBI Taxonomy" id="885580"/>
    <lineage>
        <taxon>Eukaryota</taxon>
        <taxon>Metazoa</taxon>
        <taxon>Chordata</taxon>
        <taxon>Craniata</taxon>
        <taxon>Vertebrata</taxon>
        <taxon>Euteleostomi</taxon>
        <taxon>Mammalia</taxon>
        <taxon>Eutheria</taxon>
        <taxon>Euarchontoglires</taxon>
        <taxon>Glires</taxon>
        <taxon>Rodentia</taxon>
        <taxon>Hystricomorpha</taxon>
        <taxon>Bathyergidae</taxon>
        <taxon>Fukomys</taxon>
    </lineage>
</organism>